<name>A0A087VVL8_9BIFI</name>
<dbReference type="AlphaFoldDB" id="A0A087VVL8"/>
<evidence type="ECO:0000259" key="6">
    <source>
        <dbReference type="PROSITE" id="PS51194"/>
    </source>
</evidence>
<proteinExistence type="predicted"/>
<reference evidence="7 8" key="1">
    <citation type="journal article" date="2014" name="Appl. Environ. Microbiol.">
        <title>Genomic encyclopedia of type strains of the genus Bifidobacterium.</title>
        <authorList>
            <person name="Milani C."/>
            <person name="Lugli G.A."/>
            <person name="Duranti S."/>
            <person name="Turroni F."/>
            <person name="Bottacini F."/>
            <person name="Mangifesta M."/>
            <person name="Sanchez B."/>
            <person name="Viappiani A."/>
            <person name="Mancabelli L."/>
            <person name="Taminiau B."/>
            <person name="Delcenserie V."/>
            <person name="Barrangou R."/>
            <person name="Margolles A."/>
            <person name="van Sinderen D."/>
            <person name="Ventura M."/>
        </authorList>
    </citation>
    <scope>NUCLEOTIDE SEQUENCE [LARGE SCALE GENOMIC DNA]</scope>
    <source>
        <strain evidence="7 8">LMG 11587</strain>
    </source>
</reference>
<keyword evidence="8" id="KW-1185">Reference proteome</keyword>
<dbReference type="GO" id="GO:0016787">
    <property type="term" value="F:hydrolase activity"/>
    <property type="evidence" value="ECO:0007669"/>
    <property type="project" value="UniProtKB-KW"/>
</dbReference>
<evidence type="ECO:0000259" key="5">
    <source>
        <dbReference type="PROSITE" id="PS51192"/>
    </source>
</evidence>
<sequence>MESSENRNRLLRQYRWFKCEELKKSPFHFLFASESHLDPKPHQINAFCTAVDAIKTGGIVLADEVGLGKTIEAGLVLSYMRKSGAKKVLIALPASLRKQWELELDDKFNLKSVILDRLTVEHDAEGWYKKLTDESFLIVITSYDYSSKLMKRFPDVKWDFLIIDEAHNLRNLNGTKRAKRLHELSGGIPKILLTATPLQNSLMDLYGLVSFIDPRIFGSEQMFRHLYMKDENYDDLKRELTPVLYRTLRKDTADYMHFAKRICKTADFELSQDEIELYKRVNQFLKRDNLYSIPTSNRGLVILVIRKLMASSSFALVETLEVLKKRLEKLHEGTRSADAQEGFNLFWSFVEDEIDESGFEEIEDADTAAQKTCIQDELDEVNAIIDAAMRVKTNSKVVALKQALENGFSHQKNNGIAQKAVVFTESKRTQNYIAAELRKSGYSEEDILQFNGDFDDTMTKGIYRAWQVKNPGNTDYGRNVEYKHAIVDYFKENAKILISTDAGSEGLNLQFCNMVINYDLPWNPMKIEQRIGRCHRYGQQNDVVAINLLNTQNEADKRVYEILSKKFELFEGVFGASDIALGVLESGTSFEKMVLDIYQNCNTPDEFEREFDKLDRKLNAKGYKNVRKLRDILITESSGAKKQALERTKENIDRYLQEVTYWDKVPSMDPVNDLQYWEVDDWGEQTVGAHGYLFLGAMYNNVDLLFPALLLCDHEGRYIDFDEDDLVPELEKIDDSAIRYFKPTAEESTLFQEININLGSEMLDRLEKQTEPVREYNRRKIENWIRIQSEQIEAQRQEMLAEVEALHNEERTSSSFYEKMDLRKKTAQKEKELEVFQASFPERNNRFRTEGEREIAEFNKNLETDNPMLLIKIVLKF</sequence>
<dbReference type="SUPFAM" id="SSF52540">
    <property type="entry name" value="P-loop containing nucleoside triphosphate hydrolases"/>
    <property type="match status" value="2"/>
</dbReference>
<keyword evidence="4" id="KW-0067">ATP-binding</keyword>
<dbReference type="InterPro" id="IPR057342">
    <property type="entry name" value="DEXDc_RapA"/>
</dbReference>
<dbReference type="InterPro" id="IPR001650">
    <property type="entry name" value="Helicase_C-like"/>
</dbReference>
<dbReference type="GO" id="GO:0005524">
    <property type="term" value="F:ATP binding"/>
    <property type="evidence" value="ECO:0007669"/>
    <property type="project" value="UniProtKB-KW"/>
</dbReference>
<dbReference type="InterPro" id="IPR049730">
    <property type="entry name" value="SNF2/RAD54-like_C"/>
</dbReference>
<dbReference type="InterPro" id="IPR014001">
    <property type="entry name" value="Helicase_ATP-bd"/>
</dbReference>
<evidence type="ECO:0000256" key="1">
    <source>
        <dbReference type="ARBA" id="ARBA00022741"/>
    </source>
</evidence>
<dbReference type="CDD" id="cd18011">
    <property type="entry name" value="DEXDc_RapA"/>
    <property type="match status" value="1"/>
</dbReference>
<dbReference type="EMBL" id="CP006018">
    <property type="protein sequence ID" value="AIC92555.1"/>
    <property type="molecule type" value="Genomic_DNA"/>
</dbReference>
<evidence type="ECO:0000256" key="4">
    <source>
        <dbReference type="ARBA" id="ARBA00022840"/>
    </source>
</evidence>
<evidence type="ECO:0008006" key="9">
    <source>
        <dbReference type="Google" id="ProtNLM"/>
    </source>
</evidence>
<dbReference type="InterPro" id="IPR038718">
    <property type="entry name" value="SNF2-like_sf"/>
</dbReference>
<evidence type="ECO:0000313" key="7">
    <source>
        <dbReference type="EMBL" id="AIC92555.1"/>
    </source>
</evidence>
<dbReference type="PROSITE" id="PS51194">
    <property type="entry name" value="HELICASE_CTER"/>
    <property type="match status" value="1"/>
</dbReference>
<keyword evidence="1" id="KW-0547">Nucleotide-binding</keyword>
<dbReference type="HOGENOM" id="CLU_006041_0_0_11"/>
<keyword evidence="3" id="KW-0347">Helicase</keyword>
<dbReference type="GO" id="GO:0004386">
    <property type="term" value="F:helicase activity"/>
    <property type="evidence" value="ECO:0007669"/>
    <property type="project" value="UniProtKB-KW"/>
</dbReference>
<dbReference type="PANTHER" id="PTHR10799">
    <property type="entry name" value="SNF2/RAD54 HELICASE FAMILY"/>
    <property type="match status" value="1"/>
</dbReference>
<organism evidence="7 8">
    <name type="scientific">Bifidobacterium [indicum] DSM 20214 = LMG 11587</name>
    <dbReference type="NCBI Taxonomy" id="1341694"/>
    <lineage>
        <taxon>Bacteria</taxon>
        <taxon>Bacillati</taxon>
        <taxon>Actinomycetota</taxon>
        <taxon>Actinomycetes</taxon>
        <taxon>Bifidobacteriales</taxon>
        <taxon>Bifidobacteriaceae</taxon>
        <taxon>Bifidobacterium</taxon>
    </lineage>
</organism>
<evidence type="ECO:0000256" key="3">
    <source>
        <dbReference type="ARBA" id="ARBA00022806"/>
    </source>
</evidence>
<gene>
    <name evidence="7" type="ORF">BINDI_1301</name>
</gene>
<dbReference type="InterPro" id="IPR027417">
    <property type="entry name" value="P-loop_NTPase"/>
</dbReference>
<dbReference type="Gene3D" id="3.40.50.300">
    <property type="entry name" value="P-loop containing nucleotide triphosphate hydrolases"/>
    <property type="match status" value="1"/>
</dbReference>
<feature type="domain" description="Helicase C-terminal" evidence="6">
    <location>
        <begin position="399"/>
        <end position="587"/>
    </location>
</feature>
<dbReference type="OrthoDB" id="9814088at2"/>
<dbReference type="Pfam" id="PF00176">
    <property type="entry name" value="SNF2-rel_dom"/>
    <property type="match status" value="1"/>
</dbReference>
<dbReference type="SMART" id="SM00490">
    <property type="entry name" value="HELICc"/>
    <property type="match status" value="1"/>
</dbReference>
<evidence type="ECO:0000256" key="2">
    <source>
        <dbReference type="ARBA" id="ARBA00022801"/>
    </source>
</evidence>
<dbReference type="Gene3D" id="3.40.50.10810">
    <property type="entry name" value="Tandem AAA-ATPase domain"/>
    <property type="match status" value="1"/>
</dbReference>
<dbReference type="CDD" id="cd18793">
    <property type="entry name" value="SF2_C_SNF"/>
    <property type="match status" value="1"/>
</dbReference>
<dbReference type="InterPro" id="IPR000330">
    <property type="entry name" value="SNF2_N"/>
</dbReference>
<feature type="domain" description="Helicase ATP-binding" evidence="5">
    <location>
        <begin position="50"/>
        <end position="215"/>
    </location>
</feature>
<evidence type="ECO:0000313" key="8">
    <source>
        <dbReference type="Proteomes" id="UP000028569"/>
    </source>
</evidence>
<dbReference type="PROSITE" id="PS51192">
    <property type="entry name" value="HELICASE_ATP_BIND_1"/>
    <property type="match status" value="1"/>
</dbReference>
<dbReference type="SMART" id="SM00487">
    <property type="entry name" value="DEXDc"/>
    <property type="match status" value="1"/>
</dbReference>
<accession>A0A087VVL8</accession>
<dbReference type="Pfam" id="PF00271">
    <property type="entry name" value="Helicase_C"/>
    <property type="match status" value="1"/>
</dbReference>
<protein>
    <recommendedName>
        <fullName evidence="9">Helicase</fullName>
    </recommendedName>
</protein>
<dbReference type="Proteomes" id="UP000028569">
    <property type="component" value="Chromosome"/>
</dbReference>
<dbReference type="KEGG" id="bii:BINDI_1301"/>
<keyword evidence="2 7" id="KW-0378">Hydrolase</keyword>
<dbReference type="NCBIfam" id="NF038318">
    <property type="entry name" value="DISARM_DrmD_b"/>
    <property type="match status" value="1"/>
</dbReference>